<dbReference type="PANTHER" id="PTHR46518">
    <property type="entry name" value="COILED-COIL DOMAIN-CONTAINING PROTEIN 151"/>
    <property type="match status" value="1"/>
</dbReference>
<dbReference type="Proteomes" id="UP000887013">
    <property type="component" value="Unassembled WGS sequence"/>
</dbReference>
<dbReference type="GO" id="GO:0036158">
    <property type="term" value="P:outer dynein arm assembly"/>
    <property type="evidence" value="ECO:0007669"/>
    <property type="project" value="InterPro"/>
</dbReference>
<evidence type="ECO:0000313" key="3">
    <source>
        <dbReference type="EMBL" id="GFU50069.1"/>
    </source>
</evidence>
<dbReference type="PANTHER" id="PTHR46518:SF1">
    <property type="entry name" value="OUTER DYNEIN ARM-DOCKING COMPLEX SUBUNIT 3"/>
    <property type="match status" value="1"/>
</dbReference>
<dbReference type="GO" id="GO:0003341">
    <property type="term" value="P:cilium movement"/>
    <property type="evidence" value="ECO:0007669"/>
    <property type="project" value="InterPro"/>
</dbReference>
<evidence type="ECO:0000256" key="2">
    <source>
        <dbReference type="SAM" id="MobiDB-lite"/>
    </source>
</evidence>
<dbReference type="InterPro" id="IPR033192">
    <property type="entry name" value="ODAD3"/>
</dbReference>
<reference evidence="3" key="1">
    <citation type="submission" date="2020-08" db="EMBL/GenBank/DDBJ databases">
        <title>Multicomponent nature underlies the extraordinary mechanical properties of spider dragline silk.</title>
        <authorList>
            <person name="Kono N."/>
            <person name="Nakamura H."/>
            <person name="Mori M."/>
            <person name="Yoshida Y."/>
            <person name="Ohtoshi R."/>
            <person name="Malay A.D."/>
            <person name="Moran D.A.P."/>
            <person name="Tomita M."/>
            <person name="Numata K."/>
            <person name="Arakawa K."/>
        </authorList>
    </citation>
    <scope>NUCLEOTIDE SEQUENCE</scope>
</reference>
<dbReference type="GO" id="GO:0036064">
    <property type="term" value="C:ciliary basal body"/>
    <property type="evidence" value="ECO:0007669"/>
    <property type="project" value="TreeGrafter"/>
</dbReference>
<dbReference type="GO" id="GO:0097542">
    <property type="term" value="C:ciliary tip"/>
    <property type="evidence" value="ECO:0007669"/>
    <property type="project" value="TreeGrafter"/>
</dbReference>
<organism evidence="3 4">
    <name type="scientific">Nephila pilipes</name>
    <name type="common">Giant wood spider</name>
    <name type="synonym">Nephila maculata</name>
    <dbReference type="NCBI Taxonomy" id="299642"/>
    <lineage>
        <taxon>Eukaryota</taxon>
        <taxon>Metazoa</taxon>
        <taxon>Ecdysozoa</taxon>
        <taxon>Arthropoda</taxon>
        <taxon>Chelicerata</taxon>
        <taxon>Arachnida</taxon>
        <taxon>Araneae</taxon>
        <taxon>Araneomorphae</taxon>
        <taxon>Entelegynae</taxon>
        <taxon>Araneoidea</taxon>
        <taxon>Nephilidae</taxon>
        <taxon>Nephila</taxon>
    </lineage>
</organism>
<accession>A0A8X6R262</accession>
<dbReference type="EMBL" id="BMAW01037828">
    <property type="protein sequence ID" value="GFU50069.1"/>
    <property type="molecule type" value="Genomic_DNA"/>
</dbReference>
<feature type="compositionally biased region" description="Acidic residues" evidence="2">
    <location>
        <begin position="483"/>
        <end position="492"/>
    </location>
</feature>
<comment type="caution">
    <text evidence="3">The sequence shown here is derived from an EMBL/GenBank/DDBJ whole genome shotgun (WGS) entry which is preliminary data.</text>
</comment>
<sequence length="523" mass="60978">MTSEKTEEKDPYLVAKEAEARIIKLQAEIQHVKQRIQLSDSEERAEIEECNKKIKSNELQIKNLTCQLQELQISRNKGLQGDERIIAKAFKKHSREVGILAGKSPKEAKDILDNKVLDIIKKSNALTHDLHVKEKDLANLKKQAKDRIRELENDYQKVEKNLMECQIIQAKYKAIQEQLRRELLAYPHLLEELEDKYREQQVDIEKLIASEIKAHERREHARKELSVVESQALKARHEKEKIIAEYSKALKPKQLIMQKQSTELRDSEAAEQWRQLRTEQEAELKRFHEAFEKIKEAIGISDISDAEARFLSQKATKEELSELVKKAEQKLNDMKAEAKDLQMKNEGLRGAELASPQIVLEKELEQVKLEYEEQLKRKSAAEYELERIKKLYADIKSGLWQQLQLMEKYLKEDDESEMGTTPDEEATVIVTKIETLLGNIFEKLEDQDLEALKEALKEEEFLQKMEPTKLVPSAGARKLKATEEEESSDDEDFEKKRTMLKKEAQIYAEMKKKQQGRGRMMML</sequence>
<keyword evidence="1" id="KW-0175">Coiled coil</keyword>
<proteinExistence type="predicted"/>
<feature type="coiled-coil region" evidence="1">
    <location>
        <begin position="310"/>
        <end position="384"/>
    </location>
</feature>
<feature type="coiled-coil region" evidence="1">
    <location>
        <begin position="15"/>
        <end position="74"/>
    </location>
</feature>
<name>A0A8X6R262_NEPPI</name>
<protein>
    <submittedName>
        <fullName evidence="3">Uncharacterized protein</fullName>
    </submittedName>
</protein>
<dbReference type="GO" id="GO:0035253">
    <property type="term" value="C:ciliary rootlet"/>
    <property type="evidence" value="ECO:0007669"/>
    <property type="project" value="TreeGrafter"/>
</dbReference>
<feature type="region of interest" description="Disordered" evidence="2">
    <location>
        <begin position="467"/>
        <end position="495"/>
    </location>
</feature>
<dbReference type="AlphaFoldDB" id="A0A8X6R262"/>
<dbReference type="OrthoDB" id="6428465at2759"/>
<evidence type="ECO:0000256" key="1">
    <source>
        <dbReference type="SAM" id="Coils"/>
    </source>
</evidence>
<feature type="coiled-coil region" evidence="1">
    <location>
        <begin position="134"/>
        <end position="210"/>
    </location>
</feature>
<gene>
    <name evidence="3" type="primary">AVEN_70733_1</name>
    <name evidence="3" type="ORF">NPIL_399721</name>
</gene>
<evidence type="ECO:0000313" key="4">
    <source>
        <dbReference type="Proteomes" id="UP000887013"/>
    </source>
</evidence>
<keyword evidence="4" id="KW-1185">Reference proteome</keyword>